<dbReference type="Proteomes" id="UP000789860">
    <property type="component" value="Unassembled WGS sequence"/>
</dbReference>
<evidence type="ECO:0000313" key="2">
    <source>
        <dbReference type="Proteomes" id="UP000789860"/>
    </source>
</evidence>
<sequence length="87" mass="10242">MIYNLATPEQPGFSYLYLFKEDWRPSMADECKESPTVRRVVEIVIQNPNLHKEMLADYKVKAIRFDEMKTFTIEIPPSDDWEPSGDE</sequence>
<feature type="non-terminal residue" evidence="1">
    <location>
        <position position="87"/>
    </location>
</feature>
<protein>
    <submittedName>
        <fullName evidence="1">8928_t:CDS:1</fullName>
    </submittedName>
</protein>
<comment type="caution">
    <text evidence="1">The sequence shown here is derived from an EMBL/GenBank/DDBJ whole genome shotgun (WGS) entry which is preliminary data.</text>
</comment>
<evidence type="ECO:0000313" key="1">
    <source>
        <dbReference type="EMBL" id="CAG8461738.1"/>
    </source>
</evidence>
<dbReference type="EMBL" id="CAJVPM010001194">
    <property type="protein sequence ID" value="CAG8461738.1"/>
    <property type="molecule type" value="Genomic_DNA"/>
</dbReference>
<proteinExistence type="predicted"/>
<gene>
    <name evidence="1" type="ORF">SCALOS_LOCUS1646</name>
</gene>
<reference evidence="1" key="1">
    <citation type="submission" date="2021-06" db="EMBL/GenBank/DDBJ databases">
        <authorList>
            <person name="Kallberg Y."/>
            <person name="Tangrot J."/>
            <person name="Rosling A."/>
        </authorList>
    </citation>
    <scope>NUCLEOTIDE SEQUENCE</scope>
    <source>
        <strain evidence="1">AU212A</strain>
    </source>
</reference>
<organism evidence="1 2">
    <name type="scientific">Scutellospora calospora</name>
    <dbReference type="NCBI Taxonomy" id="85575"/>
    <lineage>
        <taxon>Eukaryota</taxon>
        <taxon>Fungi</taxon>
        <taxon>Fungi incertae sedis</taxon>
        <taxon>Mucoromycota</taxon>
        <taxon>Glomeromycotina</taxon>
        <taxon>Glomeromycetes</taxon>
        <taxon>Diversisporales</taxon>
        <taxon>Gigasporaceae</taxon>
        <taxon>Scutellospora</taxon>
    </lineage>
</organism>
<accession>A0ACA9KA10</accession>
<name>A0ACA9KA10_9GLOM</name>
<keyword evidence="2" id="KW-1185">Reference proteome</keyword>